<evidence type="ECO:0000313" key="16">
    <source>
        <dbReference type="RefSeq" id="XP_008284783.1"/>
    </source>
</evidence>
<evidence type="ECO:0000259" key="13">
    <source>
        <dbReference type="PROSITE" id="PS50853"/>
    </source>
</evidence>
<sequence>MATPAARWLPSVLLVALSGCCAAGPPAPPSHLQCYRQCHETHCLGGIQCIWDPEPDPKIPTNYSLHWEPASSEDGHATSGTSQSGFIGRKDFSHGELRVWVQARNQYGSAKSEEIVFNTEDIIKPLPPKFSSSYQEPLEIHWNTTCAQLAIGTCEVRHRTEEDRDWPGHESGLHGVYTFLDPQPGTVYEFQVRCACMTGLTSDWSTILRIKSAESAPVGEVDVWRDCGMSTTSQDCFLTWKNLSNSQARGLILGYEVRIVYNNGTSSLMNMSTAEPSSHLVYDDMKWCLDSPLKDLLSASVSAYNALGATVPSYLAMPRRAGKEPNDQPMYLQMNQDNLTVSWDGPAQLSDKLKEYVVQYKEAGCPPGQGFDWIKVNKSQTTAFFKGQFKKSTQYQVSLLAVSSSHQVHQLASVAGYSSQTTPSAVPLFEVSSIGATDVTLSWEPVPISKQNGLILYYQIGLNTQEVYNVSASPQQKKMSFNVEHLRPGQSYVVWIKAVTAAGPGENVTTDFKTNSSQDADLLSIVLKVVLPVIFLIFFLLAVVLWFCRRGNKVCPLMSRCLYEKVPDPGNSHIFRQLKHQINEPLDWICIPHEPQPKISVLEVVEKKSQASDSDGLTKPVVGDGCSQMNCQNDQKEDAVTDECDRTDRRYGREEYSKMVDSDEEKDGCWSSLEEENISSGYEKHFMPTAQEIL</sequence>
<feature type="transmembrane region" description="Helical" evidence="11">
    <location>
        <begin position="522"/>
        <end position="548"/>
    </location>
</feature>
<dbReference type="InterPro" id="IPR003961">
    <property type="entry name" value="FN3_dom"/>
</dbReference>
<comment type="subcellular location">
    <subcellularLocation>
        <location evidence="1">Membrane</location>
        <topology evidence="1">Single-pass type I membrane protein</topology>
    </subcellularLocation>
</comment>
<dbReference type="Gene3D" id="2.60.40.10">
    <property type="entry name" value="Immunoglobulins"/>
    <property type="match status" value="5"/>
</dbReference>
<dbReference type="Proteomes" id="UP000694891">
    <property type="component" value="Unplaced"/>
</dbReference>
<evidence type="ECO:0000313" key="14">
    <source>
        <dbReference type="Ensembl" id="ENSSPAP00000011123.1"/>
    </source>
</evidence>
<evidence type="ECO:0000256" key="8">
    <source>
        <dbReference type="ARBA" id="ARBA00023170"/>
    </source>
</evidence>
<feature type="chain" id="PRO_5044591360" evidence="12">
    <location>
        <begin position="24"/>
        <end position="694"/>
    </location>
</feature>
<keyword evidence="3 11" id="KW-0812">Transmembrane</keyword>
<evidence type="ECO:0000256" key="7">
    <source>
        <dbReference type="ARBA" id="ARBA00023136"/>
    </source>
</evidence>
<proteinExistence type="inferred from homology"/>
<feature type="domain" description="Fibronectin type-III" evidence="13">
    <location>
        <begin position="422"/>
        <end position="519"/>
    </location>
</feature>
<dbReference type="STRING" id="144197.ENSSPAP00000011123"/>
<evidence type="ECO:0000256" key="10">
    <source>
        <dbReference type="SAM" id="MobiDB-lite"/>
    </source>
</evidence>
<dbReference type="Ensembl" id="ENSSPAT00000011319.1">
    <property type="protein sequence ID" value="ENSSPAP00000011123.1"/>
    <property type="gene ID" value="ENSSPAG00000008464.1"/>
</dbReference>
<dbReference type="AlphaFoldDB" id="A0A3B4ZQG5"/>
<evidence type="ECO:0000256" key="6">
    <source>
        <dbReference type="ARBA" id="ARBA00022989"/>
    </source>
</evidence>
<dbReference type="Pfam" id="PF00041">
    <property type="entry name" value="fn3"/>
    <property type="match status" value="2"/>
</dbReference>
<evidence type="ECO:0000256" key="9">
    <source>
        <dbReference type="ARBA" id="ARBA00023180"/>
    </source>
</evidence>
<evidence type="ECO:0000256" key="3">
    <source>
        <dbReference type="ARBA" id="ARBA00022692"/>
    </source>
</evidence>
<dbReference type="CTD" id="110437721"/>
<dbReference type="RefSeq" id="XP_008284783.1">
    <property type="nucleotide sequence ID" value="XM_008286561.1"/>
</dbReference>
<accession>A0A3B4ZQG5</accession>
<dbReference type="PANTHER" id="PTHR48423:SF1">
    <property type="entry name" value="INTERLEUKIN-27 RECEPTOR SUBUNIT ALPHA"/>
    <property type="match status" value="1"/>
</dbReference>
<gene>
    <name evidence="16" type="primary">LOC103360696</name>
</gene>
<dbReference type="PROSITE" id="PS50853">
    <property type="entry name" value="FN3"/>
    <property type="match status" value="4"/>
</dbReference>
<feature type="region of interest" description="Disordered" evidence="10">
    <location>
        <begin position="62"/>
        <end position="85"/>
    </location>
</feature>
<keyword evidence="5" id="KW-0677">Repeat</keyword>
<dbReference type="SMART" id="SM00060">
    <property type="entry name" value="FN3"/>
    <property type="match status" value="3"/>
</dbReference>
<dbReference type="GeneTree" id="ENSGT00940000155603"/>
<dbReference type="InterPro" id="IPR052672">
    <property type="entry name" value="Type1_Cytokine_Rcpt_Type2"/>
</dbReference>
<feature type="domain" description="Fibronectin type-III" evidence="13">
    <location>
        <begin position="325"/>
        <end position="421"/>
    </location>
</feature>
<keyword evidence="6 11" id="KW-1133">Transmembrane helix</keyword>
<evidence type="ECO:0000256" key="1">
    <source>
        <dbReference type="ARBA" id="ARBA00004479"/>
    </source>
</evidence>
<dbReference type="InterPro" id="IPR013783">
    <property type="entry name" value="Ig-like_fold"/>
</dbReference>
<name>A0A3B4ZQG5_9TELE</name>
<evidence type="ECO:0000256" key="11">
    <source>
        <dbReference type="SAM" id="Phobius"/>
    </source>
</evidence>
<dbReference type="PROSITE" id="PS51257">
    <property type="entry name" value="PROKAR_LIPOPROTEIN"/>
    <property type="match status" value="1"/>
</dbReference>
<keyword evidence="7 11" id="KW-0472">Membrane</keyword>
<keyword evidence="9" id="KW-0325">Glycoprotein</keyword>
<evidence type="ECO:0000256" key="2">
    <source>
        <dbReference type="ARBA" id="ARBA00008921"/>
    </source>
</evidence>
<dbReference type="GO" id="GO:0005886">
    <property type="term" value="C:plasma membrane"/>
    <property type="evidence" value="ECO:0007669"/>
    <property type="project" value="UniProtKB-ARBA"/>
</dbReference>
<reference evidence="14" key="1">
    <citation type="submission" date="2023-09" db="UniProtKB">
        <authorList>
            <consortium name="Ensembl"/>
        </authorList>
    </citation>
    <scope>IDENTIFICATION</scope>
</reference>
<organism evidence="14">
    <name type="scientific">Stegastes partitus</name>
    <name type="common">bicolor damselfish</name>
    <dbReference type="NCBI Taxonomy" id="144197"/>
    <lineage>
        <taxon>Eukaryota</taxon>
        <taxon>Metazoa</taxon>
        <taxon>Chordata</taxon>
        <taxon>Craniata</taxon>
        <taxon>Vertebrata</taxon>
        <taxon>Euteleostomi</taxon>
        <taxon>Actinopterygii</taxon>
        <taxon>Neopterygii</taxon>
        <taxon>Teleostei</taxon>
        <taxon>Neoteleostei</taxon>
        <taxon>Acanthomorphata</taxon>
        <taxon>Ovalentaria</taxon>
        <taxon>Pomacentridae</taxon>
        <taxon>Stegastes</taxon>
    </lineage>
</organism>
<reference evidence="16" key="2">
    <citation type="submission" date="2025-04" db="UniProtKB">
        <authorList>
            <consortium name="RefSeq"/>
        </authorList>
    </citation>
    <scope>IDENTIFICATION</scope>
</reference>
<dbReference type="CDD" id="cd00063">
    <property type="entry name" value="FN3"/>
    <property type="match status" value="2"/>
</dbReference>
<feature type="domain" description="Fibronectin type-III" evidence="13">
    <location>
        <begin position="124"/>
        <end position="215"/>
    </location>
</feature>
<dbReference type="OrthoDB" id="5989951at2759"/>
<dbReference type="InterPro" id="IPR036116">
    <property type="entry name" value="FN3_sf"/>
</dbReference>
<keyword evidence="8" id="KW-0675">Receptor</keyword>
<keyword evidence="15" id="KW-1185">Reference proteome</keyword>
<protein>
    <submittedName>
        <fullName evidence="14 16">Interleukin-12 receptor subunit beta-2-like</fullName>
    </submittedName>
</protein>
<evidence type="ECO:0000256" key="12">
    <source>
        <dbReference type="SAM" id="SignalP"/>
    </source>
</evidence>
<evidence type="ECO:0000256" key="5">
    <source>
        <dbReference type="ARBA" id="ARBA00022737"/>
    </source>
</evidence>
<evidence type="ECO:0000313" key="15">
    <source>
        <dbReference type="Proteomes" id="UP000694891"/>
    </source>
</evidence>
<keyword evidence="4 12" id="KW-0732">Signal</keyword>
<feature type="domain" description="Fibronectin type-III" evidence="13">
    <location>
        <begin position="28"/>
        <end position="122"/>
    </location>
</feature>
<feature type="signal peptide" evidence="12">
    <location>
        <begin position="1"/>
        <end position="23"/>
    </location>
</feature>
<comment type="similarity">
    <text evidence="2">Belongs to the type I cytokine receptor family. Type 2 subfamily.</text>
</comment>
<dbReference type="PANTHER" id="PTHR48423">
    <property type="entry name" value="INTERLEUKIN-27 RECEPTOR SUBUNIT ALPHA"/>
    <property type="match status" value="1"/>
</dbReference>
<dbReference type="SUPFAM" id="SSF49265">
    <property type="entry name" value="Fibronectin type III"/>
    <property type="match status" value="3"/>
</dbReference>
<evidence type="ECO:0000256" key="4">
    <source>
        <dbReference type="ARBA" id="ARBA00022729"/>
    </source>
</evidence>